<proteinExistence type="predicted"/>
<dbReference type="GO" id="GO:0006508">
    <property type="term" value="P:proteolysis"/>
    <property type="evidence" value="ECO:0007669"/>
    <property type="project" value="UniProtKB-KW"/>
</dbReference>
<organism evidence="3 4">
    <name type="scientific">Flavisphingopyxis soli</name>
    <dbReference type="NCBI Taxonomy" id="2601267"/>
    <lineage>
        <taxon>Bacteria</taxon>
        <taxon>Pseudomonadati</taxon>
        <taxon>Pseudomonadota</taxon>
        <taxon>Alphaproteobacteria</taxon>
        <taxon>Sphingomonadales</taxon>
        <taxon>Sphingopyxidaceae</taxon>
        <taxon>Flavisphingopyxis</taxon>
    </lineage>
</organism>
<feature type="domain" description="SCP" evidence="2">
    <location>
        <begin position="53"/>
        <end position="192"/>
    </location>
</feature>
<gene>
    <name evidence="3" type="ORF">FSZ31_07795</name>
</gene>
<dbReference type="InterPro" id="IPR014044">
    <property type="entry name" value="CAP_dom"/>
</dbReference>
<dbReference type="RefSeq" id="WP_147122814.1">
    <property type="nucleotide sequence ID" value="NZ_VOPY01000002.1"/>
</dbReference>
<accession>A0A5C6U7N0</accession>
<reference evidence="3 4" key="1">
    <citation type="submission" date="2019-08" db="EMBL/GenBank/DDBJ databases">
        <title>Sphingorhabdus soil sp. nov., isolated from arctic soil.</title>
        <authorList>
            <person name="Liu Y."/>
        </authorList>
    </citation>
    <scope>NUCLEOTIDE SEQUENCE [LARGE SCALE GENOMIC DNA]</scope>
    <source>
        <strain evidence="3 4">D-2Q-5-6</strain>
    </source>
</reference>
<dbReference type="OrthoDB" id="9794228at2"/>
<protein>
    <submittedName>
        <fullName evidence="3">Serine protease</fullName>
    </submittedName>
</protein>
<dbReference type="GO" id="GO:0005576">
    <property type="term" value="C:extracellular region"/>
    <property type="evidence" value="ECO:0007669"/>
    <property type="project" value="InterPro"/>
</dbReference>
<dbReference type="SMART" id="SM00198">
    <property type="entry name" value="SCP"/>
    <property type="match status" value="1"/>
</dbReference>
<dbReference type="Gene3D" id="3.40.33.10">
    <property type="entry name" value="CAP"/>
    <property type="match status" value="1"/>
</dbReference>
<keyword evidence="3" id="KW-0645">Protease</keyword>
<dbReference type="SUPFAM" id="SSF55797">
    <property type="entry name" value="PR-1-like"/>
    <property type="match status" value="1"/>
</dbReference>
<keyword evidence="1" id="KW-0732">Signal</keyword>
<dbReference type="GO" id="GO:0008233">
    <property type="term" value="F:peptidase activity"/>
    <property type="evidence" value="ECO:0007669"/>
    <property type="project" value="UniProtKB-KW"/>
</dbReference>
<sequence>MVHRKALRRTAAVLPALLGLVALSACSVASAGGAPVVTKRWTDTRPAPRGDAALRSAMLSAHNEARRAVGVAPLVWDPGLVADAARYAQEMARTRRFAHAPHDPARLEGENLWMGTRGAYAYGDMVGAWVAERRYYRAGRIPDTSSTGRFGDVAHYTQIIWRSSTRVGCALASNASDDYLVCRYTPVGNVFGQSPL</sequence>
<feature type="chain" id="PRO_5022961331" evidence="1">
    <location>
        <begin position="32"/>
        <end position="196"/>
    </location>
</feature>
<dbReference type="PROSITE" id="PS01010">
    <property type="entry name" value="CRISP_2"/>
    <property type="match status" value="1"/>
</dbReference>
<keyword evidence="4" id="KW-1185">Reference proteome</keyword>
<dbReference type="InterPro" id="IPR018244">
    <property type="entry name" value="Allrgn_V5/Tpx1_CS"/>
</dbReference>
<dbReference type="InterPro" id="IPR035940">
    <property type="entry name" value="CAP_sf"/>
</dbReference>
<feature type="signal peptide" evidence="1">
    <location>
        <begin position="1"/>
        <end position="31"/>
    </location>
</feature>
<dbReference type="AlphaFoldDB" id="A0A5C6U7N0"/>
<evidence type="ECO:0000313" key="4">
    <source>
        <dbReference type="Proteomes" id="UP000321129"/>
    </source>
</evidence>
<evidence type="ECO:0000259" key="2">
    <source>
        <dbReference type="SMART" id="SM00198"/>
    </source>
</evidence>
<name>A0A5C6U7N0_9SPHN</name>
<dbReference type="PROSITE" id="PS51257">
    <property type="entry name" value="PROKAR_LIPOPROTEIN"/>
    <property type="match status" value="1"/>
</dbReference>
<dbReference type="Pfam" id="PF00188">
    <property type="entry name" value="CAP"/>
    <property type="match status" value="1"/>
</dbReference>
<dbReference type="Proteomes" id="UP000321129">
    <property type="component" value="Unassembled WGS sequence"/>
</dbReference>
<dbReference type="PRINTS" id="PR00837">
    <property type="entry name" value="V5TPXLIKE"/>
</dbReference>
<keyword evidence="3" id="KW-0378">Hydrolase</keyword>
<comment type="caution">
    <text evidence="3">The sequence shown here is derived from an EMBL/GenBank/DDBJ whole genome shotgun (WGS) entry which is preliminary data.</text>
</comment>
<evidence type="ECO:0000313" key="3">
    <source>
        <dbReference type="EMBL" id="TXC68859.1"/>
    </source>
</evidence>
<evidence type="ECO:0000256" key="1">
    <source>
        <dbReference type="SAM" id="SignalP"/>
    </source>
</evidence>
<dbReference type="InterPro" id="IPR001283">
    <property type="entry name" value="CRISP-related"/>
</dbReference>
<dbReference type="PANTHER" id="PTHR10334">
    <property type="entry name" value="CYSTEINE-RICH SECRETORY PROTEIN-RELATED"/>
    <property type="match status" value="1"/>
</dbReference>
<dbReference type="EMBL" id="VOPY01000002">
    <property type="protein sequence ID" value="TXC68859.1"/>
    <property type="molecule type" value="Genomic_DNA"/>
</dbReference>